<reference evidence="5" key="1">
    <citation type="submission" date="2020-12" db="EMBL/GenBank/DDBJ databases">
        <authorList>
            <person name="Huq M.A."/>
        </authorList>
    </citation>
    <scope>NUCLEOTIDE SEQUENCE</scope>
    <source>
        <strain evidence="5">MAHUQ-46</strain>
    </source>
</reference>
<keyword evidence="6" id="KW-1185">Reference proteome</keyword>
<evidence type="ECO:0000256" key="1">
    <source>
        <dbReference type="ARBA" id="ARBA00023015"/>
    </source>
</evidence>
<dbReference type="InterPro" id="IPR037923">
    <property type="entry name" value="HTH-like"/>
</dbReference>
<dbReference type="Pfam" id="PF12833">
    <property type="entry name" value="HTH_18"/>
    <property type="match status" value="1"/>
</dbReference>
<keyword evidence="2" id="KW-0238">DNA-binding</keyword>
<dbReference type="PANTHER" id="PTHR43280:SF28">
    <property type="entry name" value="HTH-TYPE TRANSCRIPTIONAL ACTIVATOR RHAS"/>
    <property type="match status" value="1"/>
</dbReference>
<keyword evidence="1" id="KW-0805">Transcription regulation</keyword>
<dbReference type="GO" id="GO:0043565">
    <property type="term" value="F:sequence-specific DNA binding"/>
    <property type="evidence" value="ECO:0007669"/>
    <property type="project" value="InterPro"/>
</dbReference>
<dbReference type="SUPFAM" id="SSF51215">
    <property type="entry name" value="Regulatory protein AraC"/>
    <property type="match status" value="1"/>
</dbReference>
<evidence type="ECO:0000313" key="5">
    <source>
        <dbReference type="EMBL" id="MBJ6359768.1"/>
    </source>
</evidence>
<dbReference type="InterPro" id="IPR020449">
    <property type="entry name" value="Tscrpt_reg_AraC-type_HTH"/>
</dbReference>
<gene>
    <name evidence="5" type="ORF">JFN88_00295</name>
</gene>
<name>A0A934MNE6_9BACL</name>
<dbReference type="InterPro" id="IPR018062">
    <property type="entry name" value="HTH_AraC-typ_CS"/>
</dbReference>
<dbReference type="EMBL" id="JAELUP010000001">
    <property type="protein sequence ID" value="MBJ6359768.1"/>
    <property type="molecule type" value="Genomic_DNA"/>
</dbReference>
<dbReference type="AlphaFoldDB" id="A0A934MNE6"/>
<dbReference type="SMART" id="SM00342">
    <property type="entry name" value="HTH_ARAC"/>
    <property type="match status" value="1"/>
</dbReference>
<dbReference type="SUPFAM" id="SSF46689">
    <property type="entry name" value="Homeodomain-like"/>
    <property type="match status" value="2"/>
</dbReference>
<comment type="caution">
    <text evidence="5">The sequence shown here is derived from an EMBL/GenBank/DDBJ whole genome shotgun (WGS) entry which is preliminary data.</text>
</comment>
<dbReference type="InterPro" id="IPR018060">
    <property type="entry name" value="HTH_AraC"/>
</dbReference>
<proteinExistence type="predicted"/>
<keyword evidence="3" id="KW-0804">Transcription</keyword>
<organism evidence="5 6">
    <name type="scientific">Paenibacillus roseus</name>
    <dbReference type="NCBI Taxonomy" id="2798579"/>
    <lineage>
        <taxon>Bacteria</taxon>
        <taxon>Bacillati</taxon>
        <taxon>Bacillota</taxon>
        <taxon>Bacilli</taxon>
        <taxon>Bacillales</taxon>
        <taxon>Paenibacillaceae</taxon>
        <taxon>Paenibacillus</taxon>
    </lineage>
</organism>
<dbReference type="GO" id="GO:0003700">
    <property type="term" value="F:DNA-binding transcription factor activity"/>
    <property type="evidence" value="ECO:0007669"/>
    <property type="project" value="InterPro"/>
</dbReference>
<feature type="domain" description="HTH araC/xylS-type" evidence="4">
    <location>
        <begin position="175"/>
        <end position="273"/>
    </location>
</feature>
<dbReference type="PROSITE" id="PS01124">
    <property type="entry name" value="HTH_ARAC_FAMILY_2"/>
    <property type="match status" value="1"/>
</dbReference>
<evidence type="ECO:0000313" key="6">
    <source>
        <dbReference type="Proteomes" id="UP000640274"/>
    </source>
</evidence>
<dbReference type="PRINTS" id="PR00032">
    <property type="entry name" value="HTHARAC"/>
</dbReference>
<dbReference type="InterPro" id="IPR009057">
    <property type="entry name" value="Homeodomain-like_sf"/>
</dbReference>
<dbReference type="Proteomes" id="UP000640274">
    <property type="component" value="Unassembled WGS sequence"/>
</dbReference>
<dbReference type="PROSITE" id="PS00041">
    <property type="entry name" value="HTH_ARAC_FAMILY_1"/>
    <property type="match status" value="1"/>
</dbReference>
<sequence>MTTVNTQRPTIFLGTPSLLSVTRIEDGSISMNGPQQSEMMELLLVQGGRGTIRFDQQAIPIKEGYLAVYQPGILHIEQSACHYPLKGISLLIGNLRLQYTTLNIQMAMAGHPVIYLHHQNYDILSRYFTEIHFEHQTPGIGSSELISFLLQSIIIHLTRIISTPPKTNGISVISRTARDYIKENYARDLTLGAIASLVFVSPYYLAHIFKAEIGMSPIQYVIKCRIDAAKRMLADTRLSVSEIACLVGYSNANYFNILFKKITGETPGKFRKA</sequence>
<dbReference type="PANTHER" id="PTHR43280">
    <property type="entry name" value="ARAC-FAMILY TRANSCRIPTIONAL REGULATOR"/>
    <property type="match status" value="1"/>
</dbReference>
<evidence type="ECO:0000256" key="3">
    <source>
        <dbReference type="ARBA" id="ARBA00023163"/>
    </source>
</evidence>
<dbReference type="Gene3D" id="1.10.10.60">
    <property type="entry name" value="Homeodomain-like"/>
    <property type="match status" value="2"/>
</dbReference>
<evidence type="ECO:0000256" key="2">
    <source>
        <dbReference type="ARBA" id="ARBA00023125"/>
    </source>
</evidence>
<evidence type="ECO:0000259" key="4">
    <source>
        <dbReference type="PROSITE" id="PS01124"/>
    </source>
</evidence>
<protein>
    <submittedName>
        <fullName evidence="5">Helix-turn-helix transcriptional regulator</fullName>
    </submittedName>
</protein>
<accession>A0A934MNE6</accession>